<evidence type="ECO:0000313" key="6">
    <source>
        <dbReference type="EMBL" id="CAB4885852.1"/>
    </source>
</evidence>
<dbReference type="Pfam" id="PF00296">
    <property type="entry name" value="Bac_luciferase"/>
    <property type="match status" value="1"/>
</dbReference>
<dbReference type="InterPro" id="IPR036661">
    <property type="entry name" value="Luciferase-like_sf"/>
</dbReference>
<evidence type="ECO:0000256" key="2">
    <source>
        <dbReference type="ARBA" id="ARBA00022643"/>
    </source>
</evidence>
<dbReference type="EMBL" id="CAFBLP010000064">
    <property type="protein sequence ID" value="CAB4885852.1"/>
    <property type="molecule type" value="Genomic_DNA"/>
</dbReference>
<dbReference type="Gene3D" id="3.20.20.30">
    <property type="entry name" value="Luciferase-like domain"/>
    <property type="match status" value="1"/>
</dbReference>
<dbReference type="InterPro" id="IPR011251">
    <property type="entry name" value="Luciferase-like_dom"/>
</dbReference>
<keyword evidence="4" id="KW-0503">Monooxygenase</keyword>
<dbReference type="SUPFAM" id="SSF51679">
    <property type="entry name" value="Bacterial luciferase-like"/>
    <property type="match status" value="1"/>
</dbReference>
<dbReference type="GO" id="GO:0004497">
    <property type="term" value="F:monooxygenase activity"/>
    <property type="evidence" value="ECO:0007669"/>
    <property type="project" value="UniProtKB-KW"/>
</dbReference>
<dbReference type="PANTHER" id="PTHR42847">
    <property type="entry name" value="ALKANESULFONATE MONOOXYGENASE"/>
    <property type="match status" value="1"/>
</dbReference>
<dbReference type="InterPro" id="IPR050172">
    <property type="entry name" value="SsuD_RutA_monooxygenase"/>
</dbReference>
<keyword evidence="2" id="KW-0288">FMN</keyword>
<proteinExistence type="predicted"/>
<dbReference type="GO" id="GO:0016705">
    <property type="term" value="F:oxidoreductase activity, acting on paired donors, with incorporation or reduction of molecular oxygen"/>
    <property type="evidence" value="ECO:0007669"/>
    <property type="project" value="InterPro"/>
</dbReference>
<dbReference type="CDD" id="cd01094">
    <property type="entry name" value="Alkanesulfonate_monoxygenase"/>
    <property type="match status" value="1"/>
</dbReference>
<accession>A0A6J7EQL6</accession>
<name>A0A6J7EQL6_9ZZZZ</name>
<reference evidence="6" key="1">
    <citation type="submission" date="2020-05" db="EMBL/GenBank/DDBJ databases">
        <authorList>
            <person name="Chiriac C."/>
            <person name="Salcher M."/>
            <person name="Ghai R."/>
            <person name="Kavagutti S V."/>
        </authorList>
    </citation>
    <scope>NUCLEOTIDE SEQUENCE</scope>
</reference>
<dbReference type="PROSITE" id="PS51257">
    <property type="entry name" value="PROKAR_LIPOPROTEIN"/>
    <property type="match status" value="1"/>
</dbReference>
<evidence type="ECO:0000256" key="3">
    <source>
        <dbReference type="ARBA" id="ARBA00023002"/>
    </source>
</evidence>
<dbReference type="PANTHER" id="PTHR42847:SF4">
    <property type="entry name" value="ALKANESULFONATE MONOOXYGENASE-RELATED"/>
    <property type="match status" value="1"/>
</dbReference>
<sequence>MNERVTRETNPLLGSKNKLKLGVFGVNVSSGCTMTDLPNTLKAEWSESVAIAQAAERAGIEAIIPVARWKGMGGKVNFNHRNFDPFTWAAGLSAVTSKIGIFATFHVPTVHPVRAAKEVATIDHISGGRFCLNLVAGWNDKEIAMFGAEQLPHDERYELADEWITLCKELWTRDQEFDFDGEYFKVPGAYSAPQPLQSQYPVLMSAGNSERGQHFAAKHTDLNFVVAPDIPTAGEIAKNVKALARDTYGRDIQVFGQGYIVCRDTEEEAIAYRDHYVNEMGDWEGVGNLLDVLVPNSQSALGDGWRGMASNLIAGYGALPLVGTPEQVVAGMQAFSDAGLDGISISWVDYLGGVEQYDKVLRPMLIDAGLRES</sequence>
<gene>
    <name evidence="6" type="ORF">UFOPK3376_02198</name>
</gene>
<feature type="domain" description="Luciferase-like" evidence="5">
    <location>
        <begin position="43"/>
        <end position="341"/>
    </location>
</feature>
<keyword evidence="3" id="KW-0560">Oxidoreductase</keyword>
<evidence type="ECO:0000259" key="5">
    <source>
        <dbReference type="Pfam" id="PF00296"/>
    </source>
</evidence>
<evidence type="ECO:0000256" key="4">
    <source>
        <dbReference type="ARBA" id="ARBA00023033"/>
    </source>
</evidence>
<keyword evidence="1" id="KW-0285">Flavoprotein</keyword>
<protein>
    <submittedName>
        <fullName evidence="6">Unannotated protein</fullName>
    </submittedName>
</protein>
<evidence type="ECO:0000256" key="1">
    <source>
        <dbReference type="ARBA" id="ARBA00022630"/>
    </source>
</evidence>
<organism evidence="6">
    <name type="scientific">freshwater metagenome</name>
    <dbReference type="NCBI Taxonomy" id="449393"/>
    <lineage>
        <taxon>unclassified sequences</taxon>
        <taxon>metagenomes</taxon>
        <taxon>ecological metagenomes</taxon>
    </lineage>
</organism>
<dbReference type="AlphaFoldDB" id="A0A6J7EQL6"/>